<keyword evidence="5 9" id="KW-0342">GTP-binding</keyword>
<dbReference type="OrthoDB" id="10249697at2759"/>
<sequence>MMRGLPLFLQRMRAAKEGGIRRLRQVSLLACGTHEGRRHHTDVPCAPEDAPGTPARYEIVSDPSSSVEVRVWRQGVEVERTASEQLARLSRMSPSVIPAPVAVMPDVHAGMGCTVGLVLPTVRAIIPACVGVDIGCGMIAIETSLTAENLPSSLDDLRLAIELSVPHGRTHGGQSAADAGSWRNDVPTHVQRLWKKHLAAGFEQLCLRHAQLENTNNINHLGTLGTGNHFIELCLDDQKPRKHVWVMLHSGSRGIGNRIGSVFIELAKKEMESRLIHLPDADLAYLHEGTAPFDDYILAVKWAQTYAWWNRQVMLDAVLEAMRGCIKTPFTTLQAAVNCHHNYVERVRIPIRERPQAASPAGAHGPAAFREENVWLTRKGATSAKLGELAVIPGSMGACSYIVRGKGNAASYCSCSHGAGRRFSRGEARRRFTLEDHEAATLGIECRKDSGVLDETPAAYKSIDAVIAAQDDLVEVVTVLRQVLCVKG</sequence>
<evidence type="ECO:0000313" key="12">
    <source>
        <dbReference type="Proteomes" id="UP000674318"/>
    </source>
</evidence>
<keyword evidence="4 9" id="KW-0547">Nucleotide-binding</keyword>
<comment type="catalytic activity">
    <reaction evidence="7">
        <text>a 3'-end 3'-phospho-ribonucleotide-RNA + a 5'-end dephospho-ribonucleoside-RNA + GTP = a ribonucleotidyl-ribonucleotide-RNA + GMP + diphosphate</text>
        <dbReference type="Rhea" id="RHEA:68076"/>
        <dbReference type="Rhea" id="RHEA-COMP:10463"/>
        <dbReference type="Rhea" id="RHEA-COMP:13936"/>
        <dbReference type="Rhea" id="RHEA-COMP:17355"/>
        <dbReference type="ChEBI" id="CHEBI:33019"/>
        <dbReference type="ChEBI" id="CHEBI:37565"/>
        <dbReference type="ChEBI" id="CHEBI:58115"/>
        <dbReference type="ChEBI" id="CHEBI:83062"/>
        <dbReference type="ChEBI" id="CHEBI:138284"/>
        <dbReference type="ChEBI" id="CHEBI:173118"/>
        <dbReference type="EC" id="6.5.1.8"/>
    </reaction>
</comment>
<evidence type="ECO:0000256" key="6">
    <source>
        <dbReference type="ARBA" id="ARBA00023211"/>
    </source>
</evidence>
<evidence type="ECO:0000256" key="10">
    <source>
        <dbReference type="PIRSR" id="PIRSR601233-3"/>
    </source>
</evidence>
<keyword evidence="2" id="KW-0436">Ligase</keyword>
<dbReference type="RefSeq" id="XP_067754266.1">
    <property type="nucleotide sequence ID" value="XM_067898109.1"/>
</dbReference>
<dbReference type="GO" id="GO:0003909">
    <property type="term" value="F:DNA ligase activity"/>
    <property type="evidence" value="ECO:0007669"/>
    <property type="project" value="TreeGrafter"/>
</dbReference>
<evidence type="ECO:0000256" key="9">
    <source>
        <dbReference type="PIRSR" id="PIRSR601233-2"/>
    </source>
</evidence>
<evidence type="ECO:0000256" key="1">
    <source>
        <dbReference type="ARBA" id="ARBA00012726"/>
    </source>
</evidence>
<keyword evidence="6 10" id="KW-0464">Manganese</keyword>
<evidence type="ECO:0000313" key="11">
    <source>
        <dbReference type="EMBL" id="KAG5495014.1"/>
    </source>
</evidence>
<feature type="binding site" evidence="9">
    <location>
        <begin position="341"/>
        <end position="342"/>
    </location>
    <ligand>
        <name>GMP</name>
        <dbReference type="ChEBI" id="CHEBI:58115"/>
    </ligand>
</feature>
<dbReference type="SUPFAM" id="SSF103365">
    <property type="entry name" value="Hypothetical protein PH1602"/>
    <property type="match status" value="1"/>
</dbReference>
<dbReference type="EC" id="6.5.1.8" evidence="1"/>
<dbReference type="Pfam" id="PF01139">
    <property type="entry name" value="RtcB"/>
    <property type="match status" value="1"/>
</dbReference>
<dbReference type="Gene3D" id="3.90.1860.10">
    <property type="entry name" value="tRNA-splicing ligase RtcB"/>
    <property type="match status" value="1"/>
</dbReference>
<dbReference type="Proteomes" id="UP000674318">
    <property type="component" value="Unassembled WGS sequence"/>
</dbReference>
<feature type="binding site" evidence="10">
    <location>
        <position position="133"/>
    </location>
    <ligand>
        <name>Mn(2+)</name>
        <dbReference type="ChEBI" id="CHEBI:29035"/>
        <label>1</label>
    </ligand>
</feature>
<feature type="binding site" evidence="10">
    <location>
        <position position="249"/>
    </location>
    <ligand>
        <name>Mn(2+)</name>
        <dbReference type="ChEBI" id="CHEBI:29035"/>
        <label>2</label>
    </ligand>
</feature>
<dbReference type="InterPro" id="IPR052915">
    <property type="entry name" value="RtcB-like"/>
</dbReference>
<protein>
    <recommendedName>
        <fullName evidence="1">3'-phosphate/5'-hydroxy nucleic acid ligase</fullName>
        <ecNumber evidence="1">6.5.1.8</ecNumber>
    </recommendedName>
</protein>
<evidence type="ECO:0000256" key="3">
    <source>
        <dbReference type="ARBA" id="ARBA00022723"/>
    </source>
</evidence>
<dbReference type="GO" id="GO:0005525">
    <property type="term" value="F:GTP binding"/>
    <property type="evidence" value="ECO:0007669"/>
    <property type="project" value="UniProtKB-KW"/>
</dbReference>
<feature type="binding site" evidence="9">
    <location>
        <position position="400"/>
    </location>
    <ligand>
        <name>GMP</name>
        <dbReference type="ChEBI" id="CHEBI:58115"/>
    </ligand>
</feature>
<dbReference type="InterPro" id="IPR001233">
    <property type="entry name" value="RtcB"/>
</dbReference>
<keyword evidence="3 10" id="KW-0479">Metal-binding</keyword>
<dbReference type="PANTHER" id="PTHR43749:SF2">
    <property type="entry name" value="RNA-SPLICING LIGASE RTCB"/>
    <property type="match status" value="1"/>
</dbReference>
<evidence type="ECO:0000256" key="2">
    <source>
        <dbReference type="ARBA" id="ARBA00022598"/>
    </source>
</evidence>
<proteinExistence type="predicted"/>
<dbReference type="GO" id="GO:0006281">
    <property type="term" value="P:DNA repair"/>
    <property type="evidence" value="ECO:0007669"/>
    <property type="project" value="TreeGrafter"/>
</dbReference>
<dbReference type="InterPro" id="IPR036025">
    <property type="entry name" value="RtcB-like_sf"/>
</dbReference>
<dbReference type="GO" id="GO:0030145">
    <property type="term" value="F:manganese ion binding"/>
    <property type="evidence" value="ECO:0007669"/>
    <property type="project" value="TreeGrafter"/>
</dbReference>
<dbReference type="GO" id="GO:0042245">
    <property type="term" value="P:RNA repair"/>
    <property type="evidence" value="ECO:0007669"/>
    <property type="project" value="TreeGrafter"/>
</dbReference>
<feature type="binding site" evidence="10">
    <location>
        <position position="341"/>
    </location>
    <ligand>
        <name>Mn(2+)</name>
        <dbReference type="ChEBI" id="CHEBI:29035"/>
        <label>2</label>
    </ligand>
</feature>
<keyword evidence="12" id="KW-1185">Reference proteome</keyword>
<dbReference type="GO" id="GO:0006396">
    <property type="term" value="P:RNA processing"/>
    <property type="evidence" value="ECO:0007669"/>
    <property type="project" value="InterPro"/>
</dbReference>
<name>A0A836HLL6_9TRYP</name>
<dbReference type="KEGG" id="phet:94288186"/>
<dbReference type="EMBL" id="JAFJZO010000033">
    <property type="protein sequence ID" value="KAG5495014.1"/>
    <property type="molecule type" value="Genomic_DNA"/>
</dbReference>
<feature type="binding site" evidence="9">
    <location>
        <position position="487"/>
    </location>
    <ligand>
        <name>GMP</name>
        <dbReference type="ChEBI" id="CHEBI:58115"/>
    </ligand>
</feature>
<dbReference type="AlphaFoldDB" id="A0A836HLL6"/>
<feature type="binding site" evidence="10">
    <location>
        <position position="229"/>
    </location>
    <ligand>
        <name>Mn(2+)</name>
        <dbReference type="ChEBI" id="CHEBI:29035"/>
        <label>1</label>
    </ligand>
</feature>
<feature type="binding site" evidence="9">
    <location>
        <begin position="393"/>
        <end position="396"/>
    </location>
    <ligand>
        <name>GMP</name>
        <dbReference type="ChEBI" id="CHEBI:58115"/>
    </ligand>
</feature>
<dbReference type="PANTHER" id="PTHR43749">
    <property type="entry name" value="RNA-SPLICING LIGASE RTCB"/>
    <property type="match status" value="1"/>
</dbReference>
<evidence type="ECO:0000256" key="7">
    <source>
        <dbReference type="ARBA" id="ARBA00047746"/>
    </source>
</evidence>
<evidence type="ECO:0000256" key="5">
    <source>
        <dbReference type="ARBA" id="ARBA00023134"/>
    </source>
</evidence>
<reference evidence="11 12" key="1">
    <citation type="submission" date="2021-02" db="EMBL/GenBank/DDBJ databases">
        <title>Porcisia hertigi Genome sequencing and assembly.</title>
        <authorList>
            <person name="Almutairi H."/>
            <person name="Gatherer D."/>
        </authorList>
    </citation>
    <scope>NUCLEOTIDE SEQUENCE [LARGE SCALE GENOMIC DNA]</scope>
    <source>
        <strain evidence="11 12">C119</strain>
    </source>
</reference>
<dbReference type="GO" id="GO:0170057">
    <property type="term" value="F:RNA ligase (GTP) activity"/>
    <property type="evidence" value="ECO:0007669"/>
    <property type="project" value="UniProtKB-EC"/>
</dbReference>
<accession>A0A836HLL6</accession>
<evidence type="ECO:0000256" key="8">
    <source>
        <dbReference type="PIRSR" id="PIRSR601233-1"/>
    </source>
</evidence>
<dbReference type="GeneID" id="94288186"/>
<comment type="caution">
    <text evidence="11">The sequence shown here is derived from an EMBL/GenBank/DDBJ whole genome shotgun (WGS) entry which is preliminary data.</text>
</comment>
<gene>
    <name evidence="11" type="ORF">JKF63_02066</name>
</gene>
<evidence type="ECO:0000256" key="4">
    <source>
        <dbReference type="ARBA" id="ARBA00022741"/>
    </source>
</evidence>
<feature type="binding site" evidence="9">
    <location>
        <begin position="417"/>
        <end position="420"/>
    </location>
    <ligand>
        <name>GMP</name>
        <dbReference type="ChEBI" id="CHEBI:58115"/>
    </ligand>
</feature>
<organism evidence="11 12">
    <name type="scientific">Porcisia hertigi</name>
    <dbReference type="NCBI Taxonomy" id="2761500"/>
    <lineage>
        <taxon>Eukaryota</taxon>
        <taxon>Discoba</taxon>
        <taxon>Euglenozoa</taxon>
        <taxon>Kinetoplastea</taxon>
        <taxon>Metakinetoplastina</taxon>
        <taxon>Trypanosomatida</taxon>
        <taxon>Trypanosomatidae</taxon>
        <taxon>Leishmaniinae</taxon>
        <taxon>Porcisia</taxon>
    </lineage>
</organism>
<feature type="active site" description="GMP-histidine intermediate" evidence="8">
    <location>
        <position position="417"/>
    </location>
</feature>
<feature type="binding site" evidence="9">
    <location>
        <begin position="228"/>
        <end position="232"/>
    </location>
    <ligand>
        <name>GMP</name>
        <dbReference type="ChEBI" id="CHEBI:58115"/>
    </ligand>
</feature>
<comment type="cofactor">
    <cofactor evidence="10">
        <name>Mn(2+)</name>
        <dbReference type="ChEBI" id="CHEBI:29035"/>
    </cofactor>
    <text evidence="10">Binds 2 manganese ions per subunit.</text>
</comment>